<dbReference type="Gene3D" id="1.10.287.370">
    <property type="match status" value="1"/>
</dbReference>
<dbReference type="InterPro" id="IPR009053">
    <property type="entry name" value="Prefoldin"/>
</dbReference>
<evidence type="ECO:0000313" key="3">
    <source>
        <dbReference type="EMBL" id="CAI5757334.1"/>
    </source>
</evidence>
<gene>
    <name evidence="3" type="ORF">CANVERA_P1848</name>
</gene>
<dbReference type="GO" id="GO:0016272">
    <property type="term" value="C:prefoldin complex"/>
    <property type="evidence" value="ECO:0007669"/>
    <property type="project" value="InterPro"/>
</dbReference>
<dbReference type="PANTHER" id="PTHR13303">
    <property type="entry name" value="PREFOLDIN SUBUNIT 2"/>
    <property type="match status" value="1"/>
</dbReference>
<dbReference type="OrthoDB" id="29646at2759"/>
<comment type="similarity">
    <text evidence="1">Belongs to the prefoldin subunit beta family.</text>
</comment>
<evidence type="ECO:0000256" key="2">
    <source>
        <dbReference type="ARBA" id="ARBA00023186"/>
    </source>
</evidence>
<comment type="caution">
    <text evidence="3">The sequence shown here is derived from an EMBL/GenBank/DDBJ whole genome shotgun (WGS) entry which is preliminary data.</text>
</comment>
<dbReference type="GO" id="GO:0051082">
    <property type="term" value="F:unfolded protein binding"/>
    <property type="evidence" value="ECO:0007669"/>
    <property type="project" value="InterPro"/>
</dbReference>
<keyword evidence="2" id="KW-0143">Chaperone</keyword>
<dbReference type="InterPro" id="IPR002777">
    <property type="entry name" value="PFD_beta-like"/>
</dbReference>
<keyword evidence="4" id="KW-1185">Reference proteome</keyword>
<reference evidence="3" key="1">
    <citation type="submission" date="2022-12" db="EMBL/GenBank/DDBJ databases">
        <authorList>
            <person name="Brejova B."/>
        </authorList>
    </citation>
    <scope>NUCLEOTIDE SEQUENCE</scope>
</reference>
<dbReference type="SUPFAM" id="SSF46579">
    <property type="entry name" value="Prefoldin"/>
    <property type="match status" value="1"/>
</dbReference>
<evidence type="ECO:0000256" key="1">
    <source>
        <dbReference type="ARBA" id="ARBA00008045"/>
    </source>
</evidence>
<name>A0A9W4TVJ1_9ASCO</name>
<sequence length="118" mass="13637">MSSDEQKSQILQQEYNRSQEIIAELDQQLISISSQLQEHKIVDETLTSIPPSDRKDRKCFKMIGGALVEKTIDEIIIILADEIKQLTKQQEMINKELVKSKKKLENWITNNKIKVVKG</sequence>
<dbReference type="GO" id="GO:0006457">
    <property type="term" value="P:protein folding"/>
    <property type="evidence" value="ECO:0007669"/>
    <property type="project" value="InterPro"/>
</dbReference>
<dbReference type="Proteomes" id="UP001152885">
    <property type="component" value="Unassembled WGS sequence"/>
</dbReference>
<accession>A0A9W4TVJ1</accession>
<organism evidence="3 4">
    <name type="scientific">Candida verbasci</name>
    <dbReference type="NCBI Taxonomy" id="1227364"/>
    <lineage>
        <taxon>Eukaryota</taxon>
        <taxon>Fungi</taxon>
        <taxon>Dikarya</taxon>
        <taxon>Ascomycota</taxon>
        <taxon>Saccharomycotina</taxon>
        <taxon>Pichiomycetes</taxon>
        <taxon>Debaryomycetaceae</taxon>
        <taxon>Candida/Lodderomyces clade</taxon>
        <taxon>Candida</taxon>
    </lineage>
</organism>
<dbReference type="Pfam" id="PF01920">
    <property type="entry name" value="Prefoldin_2"/>
    <property type="match status" value="1"/>
</dbReference>
<dbReference type="EMBL" id="CANTUO010000001">
    <property type="protein sequence ID" value="CAI5757334.1"/>
    <property type="molecule type" value="Genomic_DNA"/>
</dbReference>
<dbReference type="InterPro" id="IPR027235">
    <property type="entry name" value="PFD2"/>
</dbReference>
<protein>
    <recommendedName>
        <fullName evidence="5">Prefoldin subunit 2</fullName>
    </recommendedName>
</protein>
<proteinExistence type="inferred from homology"/>
<dbReference type="AlphaFoldDB" id="A0A9W4TVJ1"/>
<evidence type="ECO:0000313" key="4">
    <source>
        <dbReference type="Proteomes" id="UP001152885"/>
    </source>
</evidence>
<evidence type="ECO:0008006" key="5">
    <source>
        <dbReference type="Google" id="ProtNLM"/>
    </source>
</evidence>